<evidence type="ECO:0000313" key="3">
    <source>
        <dbReference type="EMBL" id="KAF8887867.1"/>
    </source>
</evidence>
<organism evidence="3 4">
    <name type="scientific">Gymnopilus junonius</name>
    <name type="common">Spectacular rustgill mushroom</name>
    <name type="synonym">Gymnopilus spectabilis subsp. junonius</name>
    <dbReference type="NCBI Taxonomy" id="109634"/>
    <lineage>
        <taxon>Eukaryota</taxon>
        <taxon>Fungi</taxon>
        <taxon>Dikarya</taxon>
        <taxon>Basidiomycota</taxon>
        <taxon>Agaricomycotina</taxon>
        <taxon>Agaricomycetes</taxon>
        <taxon>Agaricomycetidae</taxon>
        <taxon>Agaricales</taxon>
        <taxon>Agaricineae</taxon>
        <taxon>Hymenogastraceae</taxon>
        <taxon>Gymnopilus</taxon>
    </lineage>
</organism>
<gene>
    <name evidence="3" type="ORF">CPB84DRAFT_1749649</name>
</gene>
<dbReference type="Proteomes" id="UP000724874">
    <property type="component" value="Unassembled WGS sequence"/>
</dbReference>
<dbReference type="AlphaFoldDB" id="A0A9P5NIU2"/>
<proteinExistence type="predicted"/>
<sequence>MCFIFFPTTLLLLLSKVFPPSLSKRSDGTPFLGASMKDDWISDEALTLFWTYIPKGEEMCPFDHDVKAWAMQLADTLAEYLRFLLPNTSPLSQNAFFDLENAAEWILDGPFTVWLNARNSRRQVKKENLELSIPVKLGKRKTRKPAVIEISSDEEEHDPVPNLSKSIAKSGLHETKKIKRESSLLTSTTFINLTSDDNESSQASEREQSPIKCKKKGQNHILAKEASGHEPITQLTGVRITQQQWVQHLKMVYDIPPEWDVSRELTGYILDLTDNRKYDLEKEGIIHWIHHENQSSWGGNTGHEKGDTYVKAGLLGKDNVRCRRAEFSCNGIKSYGFEGWEVDEDEMRPFWLGELDSNEEEASNSNSILARFYLHANEMKCKVECNGKAVLHKVPKSLDVVELFENGGKMKGSKESEEVNLHGSCTVVVLPRSHQTKCRLRLTK</sequence>
<protein>
    <submittedName>
        <fullName evidence="3">Uncharacterized protein</fullName>
    </submittedName>
</protein>
<name>A0A9P5NIU2_GYMJU</name>
<evidence type="ECO:0000256" key="1">
    <source>
        <dbReference type="SAM" id="MobiDB-lite"/>
    </source>
</evidence>
<dbReference type="EMBL" id="JADNYJ010000088">
    <property type="protein sequence ID" value="KAF8887867.1"/>
    <property type="molecule type" value="Genomic_DNA"/>
</dbReference>
<keyword evidence="4" id="KW-1185">Reference proteome</keyword>
<feature type="region of interest" description="Disordered" evidence="1">
    <location>
        <begin position="195"/>
        <end position="216"/>
    </location>
</feature>
<evidence type="ECO:0000256" key="2">
    <source>
        <dbReference type="SAM" id="SignalP"/>
    </source>
</evidence>
<reference evidence="3" key="1">
    <citation type="submission" date="2020-11" db="EMBL/GenBank/DDBJ databases">
        <authorList>
            <consortium name="DOE Joint Genome Institute"/>
            <person name="Ahrendt S."/>
            <person name="Riley R."/>
            <person name="Andreopoulos W."/>
            <person name="LaButti K."/>
            <person name="Pangilinan J."/>
            <person name="Ruiz-duenas F.J."/>
            <person name="Barrasa J.M."/>
            <person name="Sanchez-Garcia M."/>
            <person name="Camarero S."/>
            <person name="Miyauchi S."/>
            <person name="Serrano A."/>
            <person name="Linde D."/>
            <person name="Babiker R."/>
            <person name="Drula E."/>
            <person name="Ayuso-Fernandez I."/>
            <person name="Pacheco R."/>
            <person name="Padilla G."/>
            <person name="Ferreira P."/>
            <person name="Barriuso J."/>
            <person name="Kellner H."/>
            <person name="Castanera R."/>
            <person name="Alfaro M."/>
            <person name="Ramirez L."/>
            <person name="Pisabarro A.G."/>
            <person name="Kuo A."/>
            <person name="Tritt A."/>
            <person name="Lipzen A."/>
            <person name="He G."/>
            <person name="Yan M."/>
            <person name="Ng V."/>
            <person name="Cullen D."/>
            <person name="Martin F."/>
            <person name="Rosso M.-N."/>
            <person name="Henrissat B."/>
            <person name="Hibbett D."/>
            <person name="Martinez A.T."/>
            <person name="Grigoriev I.V."/>
        </authorList>
    </citation>
    <scope>NUCLEOTIDE SEQUENCE</scope>
    <source>
        <strain evidence="3">AH 44721</strain>
    </source>
</reference>
<comment type="caution">
    <text evidence="3">The sequence shown here is derived from an EMBL/GenBank/DDBJ whole genome shotgun (WGS) entry which is preliminary data.</text>
</comment>
<keyword evidence="2" id="KW-0732">Signal</keyword>
<accession>A0A9P5NIU2</accession>
<dbReference type="OrthoDB" id="2990096at2759"/>
<feature type="chain" id="PRO_5040353467" evidence="2">
    <location>
        <begin position="24"/>
        <end position="444"/>
    </location>
</feature>
<evidence type="ECO:0000313" key="4">
    <source>
        <dbReference type="Proteomes" id="UP000724874"/>
    </source>
</evidence>
<feature type="signal peptide" evidence="2">
    <location>
        <begin position="1"/>
        <end position="23"/>
    </location>
</feature>